<dbReference type="Pfam" id="PF00069">
    <property type="entry name" value="Pkinase"/>
    <property type="match status" value="1"/>
</dbReference>
<keyword evidence="8" id="KW-0067">ATP-binding</keyword>
<name>A0ABQ8P4K7_9CRYT</name>
<evidence type="ECO:0000256" key="7">
    <source>
        <dbReference type="ARBA" id="ARBA00022777"/>
    </source>
</evidence>
<dbReference type="SUPFAM" id="SSF56112">
    <property type="entry name" value="Protein kinase-like (PK-like)"/>
    <property type="match status" value="1"/>
</dbReference>
<feature type="domain" description="Protein kinase" evidence="11">
    <location>
        <begin position="1"/>
        <end position="262"/>
    </location>
</feature>
<evidence type="ECO:0000313" key="13">
    <source>
        <dbReference type="Proteomes" id="UP001071777"/>
    </source>
</evidence>
<dbReference type="PROSITE" id="PS50011">
    <property type="entry name" value="PROTEIN_KINASE_DOM"/>
    <property type="match status" value="1"/>
</dbReference>
<proteinExistence type="inferred from homology"/>
<dbReference type="InterPro" id="IPR011009">
    <property type="entry name" value="Kinase-like_dom_sf"/>
</dbReference>
<protein>
    <recommendedName>
        <fullName evidence="2">non-specific serine/threonine protein kinase</fullName>
        <ecNumber evidence="2">2.7.11.1</ecNumber>
    </recommendedName>
</protein>
<comment type="similarity">
    <text evidence="1">Belongs to the protein kinase superfamily. BUD32 family.</text>
</comment>
<dbReference type="PANTHER" id="PTHR12209:SF0">
    <property type="entry name" value="EKC_KEOPS COMPLEX SUBUNIT TP53RK"/>
    <property type="match status" value="1"/>
</dbReference>
<keyword evidence="13" id="KW-1185">Reference proteome</keyword>
<keyword evidence="6" id="KW-0547">Nucleotide-binding</keyword>
<reference evidence="12" key="1">
    <citation type="submission" date="2022-10" db="EMBL/GenBank/DDBJ databases">
        <title>Adaptive evolution leads to modifications in subtelomeric GC content in a zoonotic Cryptosporidium species.</title>
        <authorList>
            <person name="Li J."/>
            <person name="Feng Y."/>
            <person name="Xiao L."/>
        </authorList>
    </citation>
    <scope>NUCLEOTIDE SEQUENCE</scope>
    <source>
        <strain evidence="12">25894</strain>
    </source>
</reference>
<dbReference type="Proteomes" id="UP001071777">
    <property type="component" value="Unassembled WGS sequence"/>
</dbReference>
<comment type="caution">
    <text evidence="12">The sequence shown here is derived from an EMBL/GenBank/DDBJ whole genome shotgun (WGS) entry which is preliminary data.</text>
</comment>
<evidence type="ECO:0000256" key="2">
    <source>
        <dbReference type="ARBA" id="ARBA00012513"/>
    </source>
</evidence>
<evidence type="ECO:0000256" key="3">
    <source>
        <dbReference type="ARBA" id="ARBA00022527"/>
    </source>
</evidence>
<dbReference type="InterPro" id="IPR022495">
    <property type="entry name" value="Bud32"/>
</dbReference>
<evidence type="ECO:0000259" key="11">
    <source>
        <dbReference type="PROSITE" id="PS50011"/>
    </source>
</evidence>
<evidence type="ECO:0000256" key="6">
    <source>
        <dbReference type="ARBA" id="ARBA00022741"/>
    </source>
</evidence>
<dbReference type="Gene3D" id="3.30.200.20">
    <property type="entry name" value="Phosphorylase Kinase, domain 1"/>
    <property type="match status" value="1"/>
</dbReference>
<organism evidence="12 13">
    <name type="scientific">Cryptosporidium canis</name>
    <dbReference type="NCBI Taxonomy" id="195482"/>
    <lineage>
        <taxon>Eukaryota</taxon>
        <taxon>Sar</taxon>
        <taxon>Alveolata</taxon>
        <taxon>Apicomplexa</taxon>
        <taxon>Conoidasida</taxon>
        <taxon>Coccidia</taxon>
        <taxon>Eucoccidiorida</taxon>
        <taxon>Eimeriorina</taxon>
        <taxon>Cryptosporidiidae</taxon>
        <taxon>Cryptosporidium</taxon>
    </lineage>
</organism>
<dbReference type="NCBIfam" id="TIGR03724">
    <property type="entry name" value="arch_bud32"/>
    <property type="match status" value="1"/>
</dbReference>
<evidence type="ECO:0000256" key="4">
    <source>
        <dbReference type="ARBA" id="ARBA00022679"/>
    </source>
</evidence>
<accession>A0ABQ8P4K7</accession>
<evidence type="ECO:0000256" key="10">
    <source>
        <dbReference type="ARBA" id="ARBA00048679"/>
    </source>
</evidence>
<dbReference type="InterPro" id="IPR008266">
    <property type="entry name" value="Tyr_kinase_AS"/>
</dbReference>
<keyword evidence="7" id="KW-0418">Kinase</keyword>
<keyword evidence="4" id="KW-0808">Transferase</keyword>
<keyword evidence="5" id="KW-0819">tRNA processing</keyword>
<sequence>MEVEPFGWFERLIFQGAEANYEQRIYQTTLLDRKVVVKHRFEKKYRHPQLDKNLRTSRILRESRNLVRCNQKGIRCPNVHFVDVENGILIMDYVQGTTLNDYLSCLKASSNRLDSELSGKFSAKPLSSNSNLKSPSEVASSVGSAISKLHGQVIHGDLTTSNIIIDRDSQEKDEVVFIDFGLSYSDSLTVEDKAVDLYVLERSLEVTHPELEIAYCTAHPDGNSILNKYKQGKWITTIVYHDIISQPLLHPYTVRARGRKKD</sequence>
<dbReference type="PANTHER" id="PTHR12209">
    <property type="entry name" value="NON-SPECIFIC SERINE/THREONINE PROTEIN KINASE"/>
    <property type="match status" value="1"/>
</dbReference>
<gene>
    <name evidence="12" type="ORF">OJ252_2659</name>
</gene>
<dbReference type="InterPro" id="IPR000719">
    <property type="entry name" value="Prot_kinase_dom"/>
</dbReference>
<evidence type="ECO:0000256" key="1">
    <source>
        <dbReference type="ARBA" id="ARBA00010630"/>
    </source>
</evidence>
<evidence type="ECO:0000256" key="8">
    <source>
        <dbReference type="ARBA" id="ARBA00022840"/>
    </source>
</evidence>
<comment type="catalytic activity">
    <reaction evidence="10">
        <text>L-seryl-[protein] + ATP = O-phospho-L-seryl-[protein] + ADP + H(+)</text>
        <dbReference type="Rhea" id="RHEA:17989"/>
        <dbReference type="Rhea" id="RHEA-COMP:9863"/>
        <dbReference type="Rhea" id="RHEA-COMP:11604"/>
        <dbReference type="ChEBI" id="CHEBI:15378"/>
        <dbReference type="ChEBI" id="CHEBI:29999"/>
        <dbReference type="ChEBI" id="CHEBI:30616"/>
        <dbReference type="ChEBI" id="CHEBI:83421"/>
        <dbReference type="ChEBI" id="CHEBI:456216"/>
        <dbReference type="EC" id="2.7.11.1"/>
    </reaction>
</comment>
<keyword evidence="3" id="KW-0723">Serine/threonine-protein kinase</keyword>
<evidence type="ECO:0000313" key="12">
    <source>
        <dbReference type="EMBL" id="KAJ1608011.1"/>
    </source>
</evidence>
<comment type="catalytic activity">
    <reaction evidence="9">
        <text>L-threonyl-[protein] + ATP = O-phospho-L-threonyl-[protein] + ADP + H(+)</text>
        <dbReference type="Rhea" id="RHEA:46608"/>
        <dbReference type="Rhea" id="RHEA-COMP:11060"/>
        <dbReference type="Rhea" id="RHEA-COMP:11605"/>
        <dbReference type="ChEBI" id="CHEBI:15378"/>
        <dbReference type="ChEBI" id="CHEBI:30013"/>
        <dbReference type="ChEBI" id="CHEBI:30616"/>
        <dbReference type="ChEBI" id="CHEBI:61977"/>
        <dbReference type="ChEBI" id="CHEBI:456216"/>
        <dbReference type="EC" id="2.7.11.1"/>
    </reaction>
</comment>
<dbReference type="PROSITE" id="PS00109">
    <property type="entry name" value="PROTEIN_KINASE_TYR"/>
    <property type="match status" value="1"/>
</dbReference>
<dbReference type="EMBL" id="JAPCXB010000107">
    <property type="protein sequence ID" value="KAJ1608011.1"/>
    <property type="molecule type" value="Genomic_DNA"/>
</dbReference>
<dbReference type="EC" id="2.7.11.1" evidence="2"/>
<evidence type="ECO:0000256" key="9">
    <source>
        <dbReference type="ARBA" id="ARBA00047899"/>
    </source>
</evidence>
<evidence type="ECO:0000256" key="5">
    <source>
        <dbReference type="ARBA" id="ARBA00022694"/>
    </source>
</evidence>
<dbReference type="Gene3D" id="1.10.510.10">
    <property type="entry name" value="Transferase(Phosphotransferase) domain 1"/>
    <property type="match status" value="1"/>
</dbReference>